<feature type="compositionally biased region" description="Basic and acidic residues" evidence="1">
    <location>
        <begin position="123"/>
        <end position="135"/>
    </location>
</feature>
<organism evidence="2 3">
    <name type="scientific">Paratrimastix pyriformis</name>
    <dbReference type="NCBI Taxonomy" id="342808"/>
    <lineage>
        <taxon>Eukaryota</taxon>
        <taxon>Metamonada</taxon>
        <taxon>Preaxostyla</taxon>
        <taxon>Paratrimastigidae</taxon>
        <taxon>Paratrimastix</taxon>
    </lineage>
</organism>
<keyword evidence="3" id="KW-1185">Reference proteome</keyword>
<protein>
    <submittedName>
        <fullName evidence="2">Uncharacterized protein</fullName>
    </submittedName>
</protein>
<accession>A0ABQ8USY5</accession>
<evidence type="ECO:0000256" key="1">
    <source>
        <dbReference type="SAM" id="MobiDB-lite"/>
    </source>
</evidence>
<sequence length="210" mass="24079">MHKRQPDDSPRRGRSRARSRSPEDRFRATSRSEPERQRSFVPDAIDEESRRRRWAELDREEEERERRKTAAQKKLEETARLAAEHRKETRAIVSQVRGKLRQKPSRDPDRPVDDDDGEPPSPKQDKLDYQYVPNEDKEVLESALPRVDLHNPRTQAMIDAIEAGGSSLAESGVYVAVPTGRMMPVSAVVNTKLLKPTGGADWRSMFLAKK</sequence>
<feature type="compositionally biased region" description="Basic and acidic residues" evidence="1">
    <location>
        <begin position="47"/>
        <end position="57"/>
    </location>
</feature>
<evidence type="ECO:0000313" key="2">
    <source>
        <dbReference type="EMBL" id="KAJ4462252.1"/>
    </source>
</evidence>
<name>A0ABQ8USY5_9EUKA</name>
<feature type="compositionally biased region" description="Basic and acidic residues" evidence="1">
    <location>
        <begin position="1"/>
        <end position="11"/>
    </location>
</feature>
<feature type="compositionally biased region" description="Basic and acidic residues" evidence="1">
    <location>
        <begin position="64"/>
        <end position="90"/>
    </location>
</feature>
<comment type="caution">
    <text evidence="2">The sequence shown here is derived from an EMBL/GenBank/DDBJ whole genome shotgun (WGS) entry which is preliminary data.</text>
</comment>
<dbReference type="EMBL" id="JAPMOS010000004">
    <property type="protein sequence ID" value="KAJ4462252.1"/>
    <property type="molecule type" value="Genomic_DNA"/>
</dbReference>
<reference evidence="2" key="1">
    <citation type="journal article" date="2022" name="bioRxiv">
        <title>Genomics of Preaxostyla Flagellates Illuminates Evolutionary Transitions and the Path Towards Mitochondrial Loss.</title>
        <authorList>
            <person name="Novak L.V.F."/>
            <person name="Treitli S.C."/>
            <person name="Pyrih J."/>
            <person name="Halakuc P."/>
            <person name="Pipaliya S.V."/>
            <person name="Vacek V."/>
            <person name="Brzon O."/>
            <person name="Soukal P."/>
            <person name="Eme L."/>
            <person name="Dacks J.B."/>
            <person name="Karnkowska A."/>
            <person name="Elias M."/>
            <person name="Hampl V."/>
        </authorList>
    </citation>
    <scope>NUCLEOTIDE SEQUENCE</scope>
    <source>
        <strain evidence="2">RCP-MX</strain>
    </source>
</reference>
<dbReference type="Proteomes" id="UP001141327">
    <property type="component" value="Unassembled WGS sequence"/>
</dbReference>
<feature type="region of interest" description="Disordered" evidence="1">
    <location>
        <begin position="1"/>
        <end position="135"/>
    </location>
</feature>
<feature type="compositionally biased region" description="Basic and acidic residues" evidence="1">
    <location>
        <begin position="20"/>
        <end position="38"/>
    </location>
</feature>
<proteinExistence type="predicted"/>
<gene>
    <name evidence="2" type="ORF">PAPYR_1450</name>
</gene>
<evidence type="ECO:0000313" key="3">
    <source>
        <dbReference type="Proteomes" id="UP001141327"/>
    </source>
</evidence>